<feature type="transmembrane region" description="Helical" evidence="1">
    <location>
        <begin position="221"/>
        <end position="246"/>
    </location>
</feature>
<reference evidence="2" key="1">
    <citation type="submission" date="2019-06" db="EMBL/GenBank/DDBJ databases">
        <authorList>
            <person name="Zheng W."/>
        </authorList>
    </citation>
    <scope>NUCLEOTIDE SEQUENCE</scope>
    <source>
        <strain evidence="2">QDHG01</strain>
    </source>
</reference>
<feature type="transmembrane region" description="Helical" evidence="1">
    <location>
        <begin position="286"/>
        <end position="306"/>
    </location>
</feature>
<feature type="transmembrane region" description="Helical" evidence="1">
    <location>
        <begin position="421"/>
        <end position="442"/>
    </location>
</feature>
<dbReference type="InterPro" id="IPR036259">
    <property type="entry name" value="MFS_trans_sf"/>
</dbReference>
<accession>A0A8J8NSC4</accession>
<dbReference type="Proteomes" id="UP000785679">
    <property type="component" value="Unassembled WGS sequence"/>
</dbReference>
<dbReference type="OrthoDB" id="10595150at2759"/>
<dbReference type="SUPFAM" id="SSF103473">
    <property type="entry name" value="MFS general substrate transporter"/>
    <property type="match status" value="1"/>
</dbReference>
<sequence length="570" mass="64070">MLSNYSLNIALKMNQPYKRQSTSSSFSEPPDITEEPEGVKIPYLTYDEHLEKIISKGDTGLNRNHILIMALIFLVKFIAMLIQNNVGFIKMVPSFKCTNQTATFDCETEDFCNSNSQVQSYMIDWTSDYSIHNLITKYSLYCTSKIPIMAIGTSIKVGFLAYLLFCSHLLDTQGRLRSFKFAVVIQMLLVACILLCPGGTQNDMNTWKAGEAIEDASIYQYLMYILLALFSTVYHLTQYSGWIYFLEIMPERHHSVTIIVSNIGKACCIIFGSVFFLGISRQQGELFGLELGLLGVIFLLVIGRGLPESPKYFHMQGNYNKARESLGKLNTIFNSTTQTPSITFIEEHHKSSHPNQYSSDDEEVKPHAVFDRSNFLKALKEDSQFRLNFISIIVCNTGSSFILDLFYFMLPSLEGDIYLNAFMVGSFQIVAFAVSGVLIAKLGITRQLMACYAFPMVASIMHMGWSVMGGGEKSDMTEAISMSMILFGFCANYNSTLYAAYACSPAPLAPTFFVLVNFFKIIFVSITPIIAEATKEGAESQWFIMMFFAILSFTCTIFSSLIKVTKEQQS</sequence>
<feature type="transmembrane region" description="Helical" evidence="1">
    <location>
        <begin position="480"/>
        <end position="501"/>
    </location>
</feature>
<feature type="transmembrane region" description="Helical" evidence="1">
    <location>
        <begin position="146"/>
        <end position="169"/>
    </location>
</feature>
<evidence type="ECO:0000256" key="1">
    <source>
        <dbReference type="SAM" id="Phobius"/>
    </source>
</evidence>
<gene>
    <name evidence="2" type="ORF">FGO68_gene13925</name>
</gene>
<feature type="transmembrane region" description="Helical" evidence="1">
    <location>
        <begin position="542"/>
        <end position="562"/>
    </location>
</feature>
<feature type="transmembrane region" description="Helical" evidence="1">
    <location>
        <begin position="508"/>
        <end position="530"/>
    </location>
</feature>
<keyword evidence="1" id="KW-0472">Membrane</keyword>
<keyword evidence="1" id="KW-0812">Transmembrane</keyword>
<name>A0A8J8NSC4_HALGN</name>
<dbReference type="EMBL" id="RRYP01007828">
    <property type="protein sequence ID" value="TNV80203.1"/>
    <property type="molecule type" value="Genomic_DNA"/>
</dbReference>
<keyword evidence="1" id="KW-1133">Transmembrane helix</keyword>
<proteinExistence type="predicted"/>
<evidence type="ECO:0000313" key="3">
    <source>
        <dbReference type="Proteomes" id="UP000785679"/>
    </source>
</evidence>
<dbReference type="AlphaFoldDB" id="A0A8J8NSC4"/>
<feature type="transmembrane region" description="Helical" evidence="1">
    <location>
        <begin position="258"/>
        <end position="280"/>
    </location>
</feature>
<protein>
    <submittedName>
        <fullName evidence="2">Uncharacterized protein</fullName>
    </submittedName>
</protein>
<organism evidence="2 3">
    <name type="scientific">Halteria grandinella</name>
    <dbReference type="NCBI Taxonomy" id="5974"/>
    <lineage>
        <taxon>Eukaryota</taxon>
        <taxon>Sar</taxon>
        <taxon>Alveolata</taxon>
        <taxon>Ciliophora</taxon>
        <taxon>Intramacronucleata</taxon>
        <taxon>Spirotrichea</taxon>
        <taxon>Stichotrichia</taxon>
        <taxon>Sporadotrichida</taxon>
        <taxon>Halteriidae</taxon>
        <taxon>Halteria</taxon>
    </lineage>
</organism>
<dbReference type="Gene3D" id="1.20.1250.20">
    <property type="entry name" value="MFS general substrate transporter like domains"/>
    <property type="match status" value="1"/>
</dbReference>
<keyword evidence="3" id="KW-1185">Reference proteome</keyword>
<feature type="transmembrane region" description="Helical" evidence="1">
    <location>
        <begin position="449"/>
        <end position="468"/>
    </location>
</feature>
<comment type="caution">
    <text evidence="2">The sequence shown here is derived from an EMBL/GenBank/DDBJ whole genome shotgun (WGS) entry which is preliminary data.</text>
</comment>
<evidence type="ECO:0000313" key="2">
    <source>
        <dbReference type="EMBL" id="TNV80203.1"/>
    </source>
</evidence>
<feature type="transmembrane region" description="Helical" evidence="1">
    <location>
        <begin position="66"/>
        <end position="86"/>
    </location>
</feature>
<feature type="transmembrane region" description="Helical" evidence="1">
    <location>
        <begin position="387"/>
        <end position="409"/>
    </location>
</feature>
<feature type="transmembrane region" description="Helical" evidence="1">
    <location>
        <begin position="181"/>
        <end position="201"/>
    </location>
</feature>